<dbReference type="HAMAP" id="MF_00103">
    <property type="entry name" value="Fapy_DNA_glycosyl"/>
    <property type="match status" value="1"/>
</dbReference>
<feature type="domain" description="FPG-type" evidence="16">
    <location>
        <begin position="236"/>
        <end position="270"/>
    </location>
</feature>
<keyword evidence="10 15" id="KW-0234">DNA repair</keyword>
<dbReference type="GO" id="GO:0006284">
    <property type="term" value="P:base-excision repair"/>
    <property type="evidence" value="ECO:0007669"/>
    <property type="project" value="InterPro"/>
</dbReference>
<evidence type="ECO:0000256" key="14">
    <source>
        <dbReference type="ARBA" id="ARBA00044632"/>
    </source>
</evidence>
<keyword evidence="4 15" id="KW-0479">Metal-binding</keyword>
<dbReference type="Gene3D" id="1.10.8.50">
    <property type="match status" value="1"/>
</dbReference>
<dbReference type="EMBL" id="BKAG01000007">
    <property type="protein sequence ID" value="GEP42038.1"/>
    <property type="molecule type" value="Genomic_DNA"/>
</dbReference>
<dbReference type="Pfam" id="PF06831">
    <property type="entry name" value="H2TH"/>
    <property type="match status" value="1"/>
</dbReference>
<proteinExistence type="inferred from homology"/>
<comment type="function">
    <text evidence="15">Involved in base excision repair of DNA damaged by oxidation or by mutagenic agents. Acts as DNA glycosylase that recognizes and removes damaged bases. Has a preference for oxidized purines, such as 7,8-dihydro-8-oxoguanine (8-oxoG). Has AP (apurinic/apyrimidinic) lyase activity and introduces nicks in the DNA strand. Cleaves the DNA backbone by beta-delta elimination to generate a single-strand break at the site of the removed base with both 3'- and 5'-phosphates.</text>
</comment>
<accession>A0A512M5M3</accession>
<dbReference type="SMART" id="SM00898">
    <property type="entry name" value="Fapy_DNA_glyco"/>
    <property type="match status" value="1"/>
</dbReference>
<dbReference type="PROSITE" id="PS01242">
    <property type="entry name" value="ZF_FPG_1"/>
    <property type="match status" value="1"/>
</dbReference>
<dbReference type="PANTHER" id="PTHR22993:SF9">
    <property type="entry name" value="FORMAMIDOPYRIMIDINE-DNA GLYCOSYLASE"/>
    <property type="match status" value="1"/>
</dbReference>
<dbReference type="SUPFAM" id="SSF57716">
    <property type="entry name" value="Glucocorticoid receptor-like (DNA-binding domain)"/>
    <property type="match status" value="1"/>
</dbReference>
<dbReference type="GO" id="GO:0034039">
    <property type="term" value="F:8-oxo-7,8-dihydroguanine DNA N-glycosylase activity"/>
    <property type="evidence" value="ECO:0007669"/>
    <property type="project" value="TreeGrafter"/>
</dbReference>
<reference evidence="18 19" key="1">
    <citation type="submission" date="2019-07" db="EMBL/GenBank/DDBJ databases">
        <title>Whole genome shotgun sequence of Brevifollis gellanilyticus NBRC 108608.</title>
        <authorList>
            <person name="Hosoyama A."/>
            <person name="Uohara A."/>
            <person name="Ohji S."/>
            <person name="Ichikawa N."/>
        </authorList>
    </citation>
    <scope>NUCLEOTIDE SEQUENCE [LARGE SCALE GENOMIC DNA]</scope>
    <source>
        <strain evidence="18 19">NBRC 108608</strain>
    </source>
</reference>
<dbReference type="InterPro" id="IPR010663">
    <property type="entry name" value="Znf_FPG/IleRS"/>
</dbReference>
<feature type="domain" description="Formamidopyrimidine-DNA glycosylase catalytic" evidence="17">
    <location>
        <begin position="2"/>
        <end position="112"/>
    </location>
</feature>
<dbReference type="EC" id="3.2.2.23" evidence="15"/>
<dbReference type="OrthoDB" id="9800855at2"/>
<feature type="binding site" evidence="15">
    <location>
        <position position="90"/>
    </location>
    <ligand>
        <name>DNA</name>
        <dbReference type="ChEBI" id="CHEBI:16991"/>
    </ligand>
</feature>
<dbReference type="InterPro" id="IPR000214">
    <property type="entry name" value="Znf_DNA_glyclase/AP_lyase"/>
</dbReference>
<dbReference type="CDD" id="cd08966">
    <property type="entry name" value="EcFpg-like_N"/>
    <property type="match status" value="1"/>
</dbReference>
<evidence type="ECO:0000256" key="3">
    <source>
        <dbReference type="ARBA" id="ARBA00011245"/>
    </source>
</evidence>
<dbReference type="SUPFAM" id="SSF46946">
    <property type="entry name" value="S13-like H2TH domain"/>
    <property type="match status" value="1"/>
</dbReference>
<dbReference type="Gene3D" id="3.20.190.10">
    <property type="entry name" value="MutM-like, N-terminal"/>
    <property type="match status" value="1"/>
</dbReference>
<dbReference type="RefSeq" id="WP_146849643.1">
    <property type="nucleotide sequence ID" value="NZ_BKAG01000007.1"/>
</dbReference>
<keyword evidence="11 15" id="KW-0456">Lyase</keyword>
<organism evidence="18 19">
    <name type="scientific">Brevifollis gellanilyticus</name>
    <dbReference type="NCBI Taxonomy" id="748831"/>
    <lineage>
        <taxon>Bacteria</taxon>
        <taxon>Pseudomonadati</taxon>
        <taxon>Verrucomicrobiota</taxon>
        <taxon>Verrucomicrobiia</taxon>
        <taxon>Verrucomicrobiales</taxon>
        <taxon>Verrucomicrobiaceae</taxon>
    </lineage>
</organism>
<keyword evidence="8 15" id="KW-0862">Zinc</keyword>
<keyword evidence="6 15" id="KW-0863">Zinc-finger</keyword>
<evidence type="ECO:0000256" key="1">
    <source>
        <dbReference type="ARBA" id="ARBA00001668"/>
    </source>
</evidence>
<feature type="active site" description="Proton donor" evidence="15">
    <location>
        <position position="3"/>
    </location>
</feature>
<keyword evidence="12 15" id="KW-0511">Multifunctional enzyme</keyword>
<dbReference type="EC" id="4.2.99.18" evidence="15"/>
<dbReference type="InterPro" id="IPR020629">
    <property type="entry name" value="FPG_Glyclase"/>
</dbReference>
<dbReference type="FunFam" id="1.10.8.50:FF:000003">
    <property type="entry name" value="Formamidopyrimidine-DNA glycosylase"/>
    <property type="match status" value="1"/>
</dbReference>
<dbReference type="InterPro" id="IPR015886">
    <property type="entry name" value="H2TH_FPG"/>
</dbReference>
<dbReference type="Pfam" id="PF01149">
    <property type="entry name" value="Fapy_DNA_glyco"/>
    <property type="match status" value="1"/>
</dbReference>
<feature type="binding site" evidence="15">
    <location>
        <position position="109"/>
    </location>
    <ligand>
        <name>DNA</name>
        <dbReference type="ChEBI" id="CHEBI:16991"/>
    </ligand>
</feature>
<evidence type="ECO:0000256" key="2">
    <source>
        <dbReference type="ARBA" id="ARBA00009409"/>
    </source>
</evidence>
<keyword evidence="13 15" id="KW-0326">Glycosidase</keyword>
<dbReference type="GO" id="GO:0003684">
    <property type="term" value="F:damaged DNA binding"/>
    <property type="evidence" value="ECO:0007669"/>
    <property type="project" value="InterPro"/>
</dbReference>
<evidence type="ECO:0000256" key="13">
    <source>
        <dbReference type="ARBA" id="ARBA00023295"/>
    </source>
</evidence>
<feature type="active site" description="Proton donor; for delta-elimination activity" evidence="15">
    <location>
        <position position="260"/>
    </location>
</feature>
<evidence type="ECO:0000313" key="18">
    <source>
        <dbReference type="EMBL" id="GEP42038.1"/>
    </source>
</evidence>
<dbReference type="InterPro" id="IPR015887">
    <property type="entry name" value="DNA_glyclase_Znf_dom_DNA_BS"/>
</dbReference>
<comment type="similarity">
    <text evidence="2 15">Belongs to the FPG family.</text>
</comment>
<keyword evidence="19" id="KW-1185">Reference proteome</keyword>
<comment type="catalytic activity">
    <reaction evidence="14 15">
        <text>2'-deoxyribonucleotide-(2'-deoxyribose 5'-phosphate)-2'-deoxyribonucleotide-DNA = a 3'-end 2'-deoxyribonucleotide-(2,3-dehydro-2,3-deoxyribose 5'-phosphate)-DNA + a 5'-end 5'-phospho-2'-deoxyribonucleoside-DNA + H(+)</text>
        <dbReference type="Rhea" id="RHEA:66592"/>
        <dbReference type="Rhea" id="RHEA-COMP:13180"/>
        <dbReference type="Rhea" id="RHEA-COMP:16897"/>
        <dbReference type="Rhea" id="RHEA-COMP:17067"/>
        <dbReference type="ChEBI" id="CHEBI:15378"/>
        <dbReference type="ChEBI" id="CHEBI:136412"/>
        <dbReference type="ChEBI" id="CHEBI:157695"/>
        <dbReference type="ChEBI" id="CHEBI:167181"/>
        <dbReference type="EC" id="4.2.99.18"/>
    </reaction>
</comment>
<comment type="cofactor">
    <cofactor evidence="15">
        <name>Zn(2+)</name>
        <dbReference type="ChEBI" id="CHEBI:29105"/>
    </cofactor>
    <text evidence="15">Binds 1 zinc ion per subunit.</text>
</comment>
<dbReference type="PROSITE" id="PS51066">
    <property type="entry name" value="ZF_FPG_2"/>
    <property type="match status" value="1"/>
</dbReference>
<sequence length="270" mass="30035">MPELPEVETTLRGVSPYLVGRVIREVVVRDKRLRWPVPDTIHELEGHRITQGVRRGKYLLFTCKTGTLLLHLGMSGSLRVSDPDTVWKKHDHLALTTDQGKQIRLHDPRRFGAALWIEGDPAQHPLLSDLGPEPLSDEFSVETLVQACKGRSAPIKAVIMDSHTVVGVGNIYACEALFMAGIHPNKEAGKVTRPRFAKLVAAIREVLAASIEMGGTTLRDFVNEKGEPGYFIQSLRVYDREGDPCLACGTQVKRLVMSNRSTFFCPKCQK</sequence>
<evidence type="ECO:0000256" key="12">
    <source>
        <dbReference type="ARBA" id="ARBA00023268"/>
    </source>
</evidence>
<dbReference type="GO" id="GO:0140078">
    <property type="term" value="F:class I DNA-(apurinic or apyrimidinic site) endonuclease activity"/>
    <property type="evidence" value="ECO:0007669"/>
    <property type="project" value="UniProtKB-EC"/>
</dbReference>
<dbReference type="PANTHER" id="PTHR22993">
    <property type="entry name" value="FORMAMIDOPYRIMIDINE-DNA GLYCOSYLASE"/>
    <property type="match status" value="1"/>
</dbReference>
<comment type="catalytic activity">
    <reaction evidence="1 15">
        <text>Hydrolysis of DNA containing ring-opened 7-methylguanine residues, releasing 2,6-diamino-4-hydroxy-5-(N-methyl)formamidopyrimidine.</text>
        <dbReference type="EC" id="3.2.2.23"/>
    </reaction>
</comment>
<gene>
    <name evidence="15 18" type="primary">mutM</name>
    <name evidence="15" type="synonym">fpg</name>
    <name evidence="18" type="ORF">BGE01nite_13290</name>
</gene>
<dbReference type="FunFam" id="3.20.190.10:FF:000001">
    <property type="entry name" value="Formamidopyrimidine-DNA glycosylase"/>
    <property type="match status" value="1"/>
</dbReference>
<dbReference type="InterPro" id="IPR012319">
    <property type="entry name" value="FPG_cat"/>
</dbReference>
<evidence type="ECO:0000256" key="11">
    <source>
        <dbReference type="ARBA" id="ARBA00023239"/>
    </source>
</evidence>
<comment type="caution">
    <text evidence="18">The sequence shown here is derived from an EMBL/GenBank/DDBJ whole genome shotgun (WGS) entry which is preliminary data.</text>
</comment>
<evidence type="ECO:0000259" key="17">
    <source>
        <dbReference type="PROSITE" id="PS51068"/>
    </source>
</evidence>
<evidence type="ECO:0000256" key="4">
    <source>
        <dbReference type="ARBA" id="ARBA00022723"/>
    </source>
</evidence>
<protein>
    <recommendedName>
        <fullName evidence="15">Formamidopyrimidine-DNA glycosylase</fullName>
        <shortName evidence="15">Fapy-DNA glycosylase</shortName>
        <ecNumber evidence="15">3.2.2.23</ecNumber>
    </recommendedName>
    <alternativeName>
        <fullName evidence="15">DNA-(apurinic or apyrimidinic site) lyase MutM</fullName>
        <shortName evidence="15">AP lyase MutM</shortName>
        <ecNumber evidence="15">4.2.99.18</ecNumber>
    </alternativeName>
</protein>
<comment type="subunit">
    <text evidence="3 15">Monomer.</text>
</comment>
<evidence type="ECO:0000256" key="6">
    <source>
        <dbReference type="ARBA" id="ARBA00022771"/>
    </source>
</evidence>
<evidence type="ECO:0000256" key="7">
    <source>
        <dbReference type="ARBA" id="ARBA00022801"/>
    </source>
</evidence>
<dbReference type="NCBIfam" id="TIGR00577">
    <property type="entry name" value="fpg"/>
    <property type="match status" value="1"/>
</dbReference>
<dbReference type="InterPro" id="IPR035937">
    <property type="entry name" value="FPG_N"/>
</dbReference>
<dbReference type="Proteomes" id="UP000321577">
    <property type="component" value="Unassembled WGS sequence"/>
</dbReference>
<dbReference type="Pfam" id="PF06827">
    <property type="entry name" value="zf-FPG_IleRS"/>
    <property type="match status" value="1"/>
</dbReference>
<dbReference type="SUPFAM" id="SSF81624">
    <property type="entry name" value="N-terminal domain of MutM-like DNA repair proteins"/>
    <property type="match status" value="1"/>
</dbReference>
<evidence type="ECO:0000256" key="10">
    <source>
        <dbReference type="ARBA" id="ARBA00023204"/>
    </source>
</evidence>
<evidence type="ECO:0000256" key="9">
    <source>
        <dbReference type="ARBA" id="ARBA00023125"/>
    </source>
</evidence>
<dbReference type="InterPro" id="IPR010979">
    <property type="entry name" value="Ribosomal_uS13-like_H2TH"/>
</dbReference>
<dbReference type="AlphaFoldDB" id="A0A512M5M3"/>
<evidence type="ECO:0000256" key="5">
    <source>
        <dbReference type="ARBA" id="ARBA00022763"/>
    </source>
</evidence>
<evidence type="ECO:0000313" key="19">
    <source>
        <dbReference type="Proteomes" id="UP000321577"/>
    </source>
</evidence>
<dbReference type="GO" id="GO:0008270">
    <property type="term" value="F:zinc ion binding"/>
    <property type="evidence" value="ECO:0007669"/>
    <property type="project" value="UniProtKB-UniRule"/>
</dbReference>
<evidence type="ECO:0000256" key="8">
    <source>
        <dbReference type="ARBA" id="ARBA00022833"/>
    </source>
</evidence>
<feature type="binding site" evidence="15">
    <location>
        <position position="151"/>
    </location>
    <ligand>
        <name>DNA</name>
        <dbReference type="ChEBI" id="CHEBI:16991"/>
    </ligand>
</feature>
<dbReference type="PROSITE" id="PS51068">
    <property type="entry name" value="FPG_CAT"/>
    <property type="match status" value="1"/>
</dbReference>
<keyword evidence="9 15" id="KW-0238">DNA-binding</keyword>
<evidence type="ECO:0000256" key="15">
    <source>
        <dbReference type="HAMAP-Rule" id="MF_00103"/>
    </source>
</evidence>
<dbReference type="NCBIfam" id="NF002211">
    <property type="entry name" value="PRK01103.1"/>
    <property type="match status" value="1"/>
</dbReference>
<feature type="active site" description="Schiff-base intermediate with DNA" evidence="15">
    <location>
        <position position="2"/>
    </location>
</feature>
<keyword evidence="7 15" id="KW-0378">Hydrolase</keyword>
<keyword evidence="5 15" id="KW-0227">DNA damage</keyword>
<dbReference type="SMART" id="SM01232">
    <property type="entry name" value="H2TH"/>
    <property type="match status" value="1"/>
</dbReference>
<evidence type="ECO:0000259" key="16">
    <source>
        <dbReference type="PROSITE" id="PS51066"/>
    </source>
</evidence>
<name>A0A512M5M3_9BACT</name>
<feature type="active site" description="Proton donor; for beta-elimination activity" evidence="15">
    <location>
        <position position="57"/>
    </location>
</feature>